<evidence type="ECO:0000256" key="2">
    <source>
        <dbReference type="SAM" id="Phobius"/>
    </source>
</evidence>
<feature type="transmembrane region" description="Helical" evidence="2">
    <location>
        <begin position="159"/>
        <end position="178"/>
    </location>
</feature>
<sequence>MNGSNGSNLPSAPIAEGVLVLEDVLKILEKLSIQKRTDTDIEIILMGAAVDSKATVVIEDEPDDEMDLRKDLSEVTLSDVPLPPPLVMEGQPGPDDDTEEEKEAPDVESVGEDSLRVMFAGIELTTAVVVKPISEQQPQLRVVEEPEEKFLPPNIWLDYFIPVLLTFSIIGGAIYGIHLW</sequence>
<gene>
    <name evidence="3" type="ORF">UU35_C0002G0114</name>
</gene>
<evidence type="ECO:0000256" key="1">
    <source>
        <dbReference type="SAM" id="MobiDB-lite"/>
    </source>
</evidence>
<reference evidence="3 4" key="1">
    <citation type="journal article" date="2015" name="Nature">
        <title>rRNA introns, odd ribosomes, and small enigmatic genomes across a large radiation of phyla.</title>
        <authorList>
            <person name="Brown C.T."/>
            <person name="Hug L.A."/>
            <person name="Thomas B.C."/>
            <person name="Sharon I."/>
            <person name="Castelle C.J."/>
            <person name="Singh A."/>
            <person name="Wilkins M.J."/>
            <person name="Williams K.H."/>
            <person name="Banfield J.F."/>
        </authorList>
    </citation>
    <scope>NUCLEOTIDE SEQUENCE [LARGE SCALE GENOMIC DNA]</scope>
</reference>
<proteinExistence type="predicted"/>
<evidence type="ECO:0000313" key="3">
    <source>
        <dbReference type="EMBL" id="KKR87613.1"/>
    </source>
</evidence>
<comment type="caution">
    <text evidence="3">The sequence shown here is derived from an EMBL/GenBank/DDBJ whole genome shotgun (WGS) entry which is preliminary data.</text>
</comment>
<dbReference type="EMBL" id="LCAH01000002">
    <property type="protein sequence ID" value="KKR87613.1"/>
    <property type="molecule type" value="Genomic_DNA"/>
</dbReference>
<protein>
    <submittedName>
        <fullName evidence="3">Uncharacterized protein</fullName>
    </submittedName>
</protein>
<keyword evidence="2" id="KW-0812">Transmembrane</keyword>
<dbReference type="AlphaFoldDB" id="A0A0G0UFE9"/>
<organism evidence="3 4">
    <name type="scientific">Candidatus Uhrbacteria bacterium GW2011_GWC2_41_11</name>
    <dbReference type="NCBI Taxonomy" id="1618985"/>
    <lineage>
        <taxon>Bacteria</taxon>
        <taxon>Candidatus Uhriibacteriota</taxon>
    </lineage>
</organism>
<accession>A0A0G0UFE9</accession>
<keyword evidence="2" id="KW-0472">Membrane</keyword>
<evidence type="ECO:0000313" key="4">
    <source>
        <dbReference type="Proteomes" id="UP000034616"/>
    </source>
</evidence>
<keyword evidence="2" id="KW-1133">Transmembrane helix</keyword>
<name>A0A0G0UFE9_9BACT</name>
<feature type="compositionally biased region" description="Acidic residues" evidence="1">
    <location>
        <begin position="94"/>
        <end position="103"/>
    </location>
</feature>
<dbReference type="Proteomes" id="UP000034616">
    <property type="component" value="Unassembled WGS sequence"/>
</dbReference>
<feature type="region of interest" description="Disordered" evidence="1">
    <location>
        <begin position="77"/>
        <end position="109"/>
    </location>
</feature>